<reference evidence="1 2" key="1">
    <citation type="submission" date="2021-10" db="EMBL/GenBank/DDBJ databases">
        <authorList>
            <person name="Koch H."/>
        </authorList>
    </citation>
    <scope>NUCLEOTIDE SEQUENCE [LARGE SCALE GENOMIC DNA]</scope>
    <source>
        <strain evidence="1">6680</strain>
    </source>
</reference>
<proteinExistence type="predicted"/>
<dbReference type="RefSeq" id="WP_239796472.1">
    <property type="nucleotide sequence ID" value="NZ_OU912926.1"/>
</dbReference>
<name>A0ABM8YYK6_9PROT</name>
<protein>
    <recommendedName>
        <fullName evidence="3">Dicarboxylate transport</fullName>
    </recommendedName>
</protein>
<gene>
    <name evidence="1" type="ORF">NTG6680_1303</name>
</gene>
<evidence type="ECO:0008006" key="3">
    <source>
        <dbReference type="Google" id="ProtNLM"/>
    </source>
</evidence>
<dbReference type="EMBL" id="OU912926">
    <property type="protein sequence ID" value="CAG9932556.1"/>
    <property type="molecule type" value="Genomic_DNA"/>
</dbReference>
<organism evidence="1 2">
    <name type="scientific">Candidatus Nitrotoga arctica</name>
    <dbReference type="NCBI Taxonomy" id="453162"/>
    <lineage>
        <taxon>Bacteria</taxon>
        <taxon>Pseudomonadati</taxon>
        <taxon>Pseudomonadota</taxon>
        <taxon>Betaproteobacteria</taxon>
        <taxon>Nitrosomonadales</taxon>
        <taxon>Gallionellaceae</taxon>
        <taxon>Candidatus Nitrotoga</taxon>
    </lineage>
</organism>
<dbReference type="Proteomes" id="UP000839052">
    <property type="component" value="Chromosome"/>
</dbReference>
<evidence type="ECO:0000313" key="2">
    <source>
        <dbReference type="Proteomes" id="UP000839052"/>
    </source>
</evidence>
<sequence>MLNKTIIYTKIHLLSCCLSGLLIFCLLFLSTPLYAVQITLNVADVAAPSFTARGIKVILAQEGSAEFSIDELHMAEKIWRKVYIHCTEFLLNSTRVTCHKGKLDAIPDMPFTFSYEFASQRLELQLAANANELWQVSADFRAKPWRATALLRNAQGKRLAGLLSPNGPLPTQGTLNGTLVVHGDKGGVSQINADLQLADLAAADASGLHAAEKLTGELHVNADRTGQKWNWRSALDWQGGELFWQPLYLHGGHTLRASGQWDGAQLKITQAVVKLPEVGKVELNALWDVKKSNLLEGRLVGENLSLANGFANYAKPFLEQSALSATELKGRADVDWQYRNGATQVLLLKLRDVAVVDGEKRFALHGINADIPWHAQLQNVAHVAFADGELMGLPLGATQWQIQMRGMDFILPTATLPLLDGKLEVNDFHMHNVNDMWQWNFSSTLTSISMQKLSAALHWPEMHGSLSGSIPKVSYLDKLLKVDGTLLFRVFDGTVLANNLELFDPFGRAPRLSGNLDMRELDLDLLTRTFSFGNIQGRIDLGVNNLELVSWLPVRFDAKLASSPGKYRKRISQKAVENISSLGGAGGVAALQRSFLRIFENFGYDRIGLSCMLQNDICTMAGVEDKGNVYTIVKGGGIPAITVIGYNRKVGWSELLNRLKRVSQDNKAVIK</sequence>
<keyword evidence="2" id="KW-1185">Reference proteome</keyword>
<accession>A0ABM8YYK6</accession>
<evidence type="ECO:0000313" key="1">
    <source>
        <dbReference type="EMBL" id="CAG9932556.1"/>
    </source>
</evidence>